<dbReference type="Pfam" id="PF12796">
    <property type="entry name" value="Ank_2"/>
    <property type="match status" value="1"/>
</dbReference>
<evidence type="ECO:0000313" key="4">
    <source>
        <dbReference type="EMBL" id="EGQ78022.1"/>
    </source>
</evidence>
<name>A0AA36ULX0_9NEIS</name>
<evidence type="ECO:0000313" key="6">
    <source>
        <dbReference type="Proteomes" id="UP000004982"/>
    </source>
</evidence>
<dbReference type="AlphaFoldDB" id="A0AA36ULX0"/>
<evidence type="ECO:0000256" key="2">
    <source>
        <dbReference type="ARBA" id="ARBA00023043"/>
    </source>
</evidence>
<evidence type="ECO:0000313" key="7">
    <source>
        <dbReference type="Proteomes" id="UP000829455"/>
    </source>
</evidence>
<dbReference type="EMBL" id="CP094241">
    <property type="protein sequence ID" value="UNV84478.1"/>
    <property type="molecule type" value="Genomic_DNA"/>
</dbReference>
<keyword evidence="2 3" id="KW-0040">ANK repeat</keyword>
<keyword evidence="1" id="KW-0677">Repeat</keyword>
<feature type="repeat" description="ANK" evidence="3">
    <location>
        <begin position="66"/>
        <end position="98"/>
    </location>
</feature>
<dbReference type="InterPro" id="IPR036770">
    <property type="entry name" value="Ankyrin_rpt-contain_sf"/>
</dbReference>
<reference evidence="4 6" key="1">
    <citation type="submission" date="2011-05" db="EMBL/GenBank/DDBJ databases">
        <authorList>
            <person name="Muzny D."/>
            <person name="Qin X."/>
            <person name="Deng J."/>
            <person name="Jiang H."/>
            <person name="Liu Y."/>
            <person name="Qu J."/>
            <person name="Song X.-Z."/>
            <person name="Zhang L."/>
            <person name="Thornton R."/>
            <person name="Coyle M."/>
            <person name="Francisco L."/>
            <person name="Jackson L."/>
            <person name="Javaid M."/>
            <person name="Korchina V."/>
            <person name="Kovar C."/>
            <person name="Mata R."/>
            <person name="Mathew T."/>
            <person name="Ngo R."/>
            <person name="Nguyen L."/>
            <person name="Nguyen N."/>
            <person name="Okwuonu G."/>
            <person name="Ongeri F."/>
            <person name="Pham C."/>
            <person name="Simmons D."/>
            <person name="Wilczek-Boney K."/>
            <person name="Hale W."/>
            <person name="Jakkamsetti A."/>
            <person name="Pham P."/>
            <person name="Ruth R."/>
            <person name="San Lucas F."/>
            <person name="Warren J."/>
            <person name="Zhang J."/>
            <person name="Zhao Z."/>
            <person name="Zhou C."/>
            <person name="Zhu D."/>
            <person name="Lee S."/>
            <person name="Bess C."/>
            <person name="Blankenburg K."/>
            <person name="Forbes L."/>
            <person name="Fu Q."/>
            <person name="Gubbala S."/>
            <person name="Hirani K."/>
            <person name="Jayaseelan J.C."/>
            <person name="Lara F."/>
            <person name="Munidasa M."/>
            <person name="Palculict T."/>
            <person name="Patil S."/>
            <person name="Pu L.-L."/>
            <person name="Saada N."/>
            <person name="Tang L."/>
            <person name="Weissenberger G."/>
            <person name="Zhu Y."/>
            <person name="Hemphill L."/>
            <person name="Shang Y."/>
            <person name="Youmans B."/>
            <person name="Ayvaz T."/>
            <person name="Ross M."/>
            <person name="Santibanez J."/>
            <person name="Aqrawi P."/>
            <person name="Gross S."/>
            <person name="Joshi V."/>
            <person name="Fowler G."/>
            <person name="Nazareth L."/>
            <person name="Reid J."/>
            <person name="Worley K."/>
            <person name="Petrosino J."/>
            <person name="Highlander S."/>
            <person name="Gibbs R."/>
        </authorList>
    </citation>
    <scope>NUCLEOTIDE SEQUENCE [LARGE SCALE GENOMIC DNA]</scope>
    <source>
        <strain evidence="4 6">ATCC 33926</strain>
    </source>
</reference>
<dbReference type="PANTHER" id="PTHR24171">
    <property type="entry name" value="ANKYRIN REPEAT DOMAIN-CONTAINING PROTEIN 39-RELATED"/>
    <property type="match status" value="1"/>
</dbReference>
<evidence type="ECO:0000256" key="3">
    <source>
        <dbReference type="PROSITE-ProRule" id="PRU00023"/>
    </source>
</evidence>
<dbReference type="Gene3D" id="1.25.40.20">
    <property type="entry name" value="Ankyrin repeat-containing domain"/>
    <property type="match status" value="1"/>
</dbReference>
<proteinExistence type="predicted"/>
<accession>A0AA36ULX0</accession>
<dbReference type="SMART" id="SM00248">
    <property type="entry name" value="ANK"/>
    <property type="match status" value="2"/>
</dbReference>
<keyword evidence="7" id="KW-1185">Reference proteome</keyword>
<dbReference type="RefSeq" id="WP_003776595.1">
    <property type="nucleotide sequence ID" value="NZ_CP094241.1"/>
</dbReference>
<dbReference type="Proteomes" id="UP000829455">
    <property type="component" value="Chromosome"/>
</dbReference>
<organism evidence="4 6">
    <name type="scientific">Neisseria macacae ATCC 33926</name>
    <dbReference type="NCBI Taxonomy" id="997348"/>
    <lineage>
        <taxon>Bacteria</taxon>
        <taxon>Pseudomonadati</taxon>
        <taxon>Pseudomonadota</taxon>
        <taxon>Betaproteobacteria</taxon>
        <taxon>Neisseriales</taxon>
        <taxon>Neisseriaceae</taxon>
        <taxon>Neisseria</taxon>
    </lineage>
</organism>
<protein>
    <submittedName>
        <fullName evidence="4">Ankyrin domain protein</fullName>
    </submittedName>
    <submittedName>
        <fullName evidence="5">Ankyrin repeat domain-containing protein</fullName>
    </submittedName>
</protein>
<dbReference type="PROSITE" id="PS50297">
    <property type="entry name" value="ANK_REP_REGION"/>
    <property type="match status" value="1"/>
</dbReference>
<reference evidence="5 7" key="2">
    <citation type="submission" date="2022-03" db="EMBL/GenBank/DDBJ databases">
        <title>Genome sequencing of Neisseria macacae.</title>
        <authorList>
            <person name="Baek M.-G."/>
        </authorList>
    </citation>
    <scope>NUCLEOTIDE SEQUENCE [LARGE SCALE GENOMIC DNA]</scope>
    <source>
        <strain evidence="5 7">ATCC 33926</strain>
    </source>
</reference>
<dbReference type="InterPro" id="IPR002110">
    <property type="entry name" value="Ankyrin_rpt"/>
</dbReference>
<sequence>MDQKLTNLFAKYQNNVAFSSRPCIASVHDLGLMDETLLNLAVINQAREDVLLLIQNGADVNKQGEMGFTPVQNACFNGNVAILEILLANGANPNIKNELGNKAEDYVTDERHGKKKAKEMMALLKYYKNHQSK</sequence>
<evidence type="ECO:0000313" key="5">
    <source>
        <dbReference type="EMBL" id="UNV84478.1"/>
    </source>
</evidence>
<dbReference type="EMBL" id="AFQE01000025">
    <property type="protein sequence ID" value="EGQ78022.1"/>
    <property type="molecule type" value="Genomic_DNA"/>
</dbReference>
<dbReference type="SUPFAM" id="SSF48403">
    <property type="entry name" value="Ankyrin repeat"/>
    <property type="match status" value="1"/>
</dbReference>
<dbReference type="Proteomes" id="UP000004982">
    <property type="component" value="Unassembled WGS sequence"/>
</dbReference>
<dbReference type="PROSITE" id="PS50088">
    <property type="entry name" value="ANK_REPEAT"/>
    <property type="match status" value="1"/>
</dbReference>
<gene>
    <name evidence="4" type="primary">ankB</name>
    <name evidence="4" type="ORF">HMPREF9418_0511</name>
    <name evidence="5" type="ORF">MON40_10770</name>
</gene>
<evidence type="ECO:0000256" key="1">
    <source>
        <dbReference type="ARBA" id="ARBA00022737"/>
    </source>
</evidence>